<dbReference type="Proteomes" id="UP000282892">
    <property type="component" value="Chromosome"/>
</dbReference>
<dbReference type="OrthoDB" id="165483at2"/>
<name>A0A3Q9QWK9_9BACI</name>
<dbReference type="PANTHER" id="PTHR34796">
    <property type="entry name" value="EXPRESSED PROTEIN"/>
    <property type="match status" value="1"/>
</dbReference>
<dbReference type="SUPFAM" id="SSF140663">
    <property type="entry name" value="TTHA0068-like"/>
    <property type="match status" value="1"/>
</dbReference>
<dbReference type="Gene3D" id="1.10.3450.10">
    <property type="entry name" value="TTHA0068-like"/>
    <property type="match status" value="1"/>
</dbReference>
<reference evidence="1 2" key="1">
    <citation type="submission" date="2017-07" db="EMBL/GenBank/DDBJ databases">
        <title>The complete genome sequence of Bacillus mesonae strain H20-5, an efficient strain improving plant abiotic stress resistance.</title>
        <authorList>
            <person name="Kim S.Y."/>
            <person name="Song H."/>
            <person name="Sang M.K."/>
            <person name="Weon H.-Y."/>
            <person name="Song J."/>
        </authorList>
    </citation>
    <scope>NUCLEOTIDE SEQUENCE [LARGE SCALE GENOMIC DNA]</scope>
    <source>
        <strain evidence="1 2">H20-5</strain>
    </source>
</reference>
<protein>
    <submittedName>
        <fullName evidence="1">DUF309 domain-containing protein</fullName>
    </submittedName>
</protein>
<evidence type="ECO:0000313" key="1">
    <source>
        <dbReference type="EMBL" id="AZU63205.1"/>
    </source>
</evidence>
<dbReference type="AlphaFoldDB" id="A0A3Q9QWK9"/>
<proteinExistence type="predicted"/>
<dbReference type="RefSeq" id="WP_066385168.1">
    <property type="nucleotide sequence ID" value="NZ_CP022572.1"/>
</dbReference>
<gene>
    <name evidence="1" type="ORF">CHR53_19145</name>
</gene>
<dbReference type="EMBL" id="CP022572">
    <property type="protein sequence ID" value="AZU63205.1"/>
    <property type="molecule type" value="Genomic_DNA"/>
</dbReference>
<dbReference type="PANTHER" id="PTHR34796:SF1">
    <property type="entry name" value="EXPRESSED PROTEIN"/>
    <property type="match status" value="1"/>
</dbReference>
<sequence>MYPKEYIDFLIHFHGDRDYFECHEILEDYWKEIDPGNKDSQWVGLILFAVSTYHHRRGNFKGAKRTLEKALRIFRTHPDSLSMLGIDGTVLFELINERLRMIETEKEYTSFSFPLNDPHLLETCLKSCREHGFEWGKDSDLTNDSLIHRHSLRDRTNVIEERNRMLTAKRGGK</sequence>
<dbReference type="KEGG" id="nmk:CHR53_19145"/>
<dbReference type="STRING" id="1193713.GCA_001636315_00661"/>
<dbReference type="InterPro" id="IPR023203">
    <property type="entry name" value="TTHA0068_sf"/>
</dbReference>
<dbReference type="InterPro" id="IPR005500">
    <property type="entry name" value="DUF309"/>
</dbReference>
<keyword evidence="2" id="KW-1185">Reference proteome</keyword>
<accession>A0A3Q9QWK9</accession>
<organism evidence="1 2">
    <name type="scientific">Neobacillus mesonae</name>
    <dbReference type="NCBI Taxonomy" id="1193713"/>
    <lineage>
        <taxon>Bacteria</taxon>
        <taxon>Bacillati</taxon>
        <taxon>Bacillota</taxon>
        <taxon>Bacilli</taxon>
        <taxon>Bacillales</taxon>
        <taxon>Bacillaceae</taxon>
        <taxon>Neobacillus</taxon>
    </lineage>
</organism>
<dbReference type="Pfam" id="PF03745">
    <property type="entry name" value="DUF309"/>
    <property type="match status" value="1"/>
</dbReference>
<evidence type="ECO:0000313" key="2">
    <source>
        <dbReference type="Proteomes" id="UP000282892"/>
    </source>
</evidence>